<evidence type="ECO:0000256" key="2">
    <source>
        <dbReference type="ARBA" id="ARBA00022741"/>
    </source>
</evidence>
<name>A0A5J4NUR2_9TREM</name>
<dbReference type="GO" id="GO:0005524">
    <property type="term" value="F:ATP binding"/>
    <property type="evidence" value="ECO:0007669"/>
    <property type="project" value="UniProtKB-KW"/>
</dbReference>
<dbReference type="Gene3D" id="1.20.1270.10">
    <property type="match status" value="1"/>
</dbReference>
<dbReference type="SUPFAM" id="SSF100934">
    <property type="entry name" value="Heat shock protein 70kD (HSP70), C-terminal subdomain"/>
    <property type="match status" value="1"/>
</dbReference>
<dbReference type="AlphaFoldDB" id="A0A5J4NUR2"/>
<keyword evidence="2" id="KW-0547">Nucleotide-binding</keyword>
<sequence length="447" mass="52450">MASNNRALEDWSTGKTKEGYSDNSNILLENAVKEFVQTVRSKMCQSLNPIITREEKQRIELLLDEADRYQRGEFGQPDHQTYEEILTKMKRMFYPLERRLFERRITVDNFRKSLHNLYEWLRAEKSFVGTEDEWLSKRQLQRLEKLLPLYKNWFLEKQQQTVEPPEEFAMNTAQIVARQHAMEVEWHSIIDEDAIDEIIEVDSRKSEWTVQDPPNPMIEVACQSTTNRGDTEVIIERNVGMNETSREYMCGQQSATMGPKLLTDGPDSLHRKDAVNYTSTLSLARHNMDTYIKEMTKKLHGPLTAFVTTAERYDFLEILRETKEWLRVEGSQSSFQEFQDRLNRLEIIGLLIEQRLLERVKLVKEFKLSIEHYRRILAHIRAGDPFCVNLEPSKIERLATSLDQYENWLREHQMNQQSSRSSKGNTNNDAPHLGTTLIGEKLQVSEC</sequence>
<organism evidence="5 6">
    <name type="scientific">Paragonimus westermani</name>
    <dbReference type="NCBI Taxonomy" id="34504"/>
    <lineage>
        <taxon>Eukaryota</taxon>
        <taxon>Metazoa</taxon>
        <taxon>Spiralia</taxon>
        <taxon>Lophotrochozoa</taxon>
        <taxon>Platyhelminthes</taxon>
        <taxon>Trematoda</taxon>
        <taxon>Digenea</taxon>
        <taxon>Plagiorchiida</taxon>
        <taxon>Troglotremata</taxon>
        <taxon>Troglotrematidae</taxon>
        <taxon>Paragonimus</taxon>
    </lineage>
</organism>
<dbReference type="InterPro" id="IPR029048">
    <property type="entry name" value="HSP70_C_sf"/>
</dbReference>
<reference evidence="5 6" key="1">
    <citation type="journal article" date="2019" name="Gigascience">
        <title>Whole-genome sequence of the oriental lung fluke Paragonimus westermani.</title>
        <authorList>
            <person name="Oey H."/>
            <person name="Zakrzewski M."/>
            <person name="Narain K."/>
            <person name="Devi K.R."/>
            <person name="Agatsuma T."/>
            <person name="Nawaratna S."/>
            <person name="Gobert G.N."/>
            <person name="Jones M.K."/>
            <person name="Ragan M.A."/>
            <person name="McManus D.P."/>
            <person name="Krause L."/>
        </authorList>
    </citation>
    <scope>NUCLEOTIDE SEQUENCE [LARGE SCALE GENOMIC DNA]</scope>
    <source>
        <strain evidence="5 6">IND2009</strain>
    </source>
</reference>
<evidence type="ECO:0000313" key="5">
    <source>
        <dbReference type="EMBL" id="KAA3679293.1"/>
    </source>
</evidence>
<proteinExistence type="inferred from homology"/>
<dbReference type="PANTHER" id="PTHR45639">
    <property type="entry name" value="HSC70CB, ISOFORM G-RELATED"/>
    <property type="match status" value="1"/>
</dbReference>
<evidence type="ECO:0000313" key="6">
    <source>
        <dbReference type="Proteomes" id="UP000324629"/>
    </source>
</evidence>
<feature type="compositionally biased region" description="Polar residues" evidence="4">
    <location>
        <begin position="414"/>
        <end position="429"/>
    </location>
</feature>
<feature type="region of interest" description="Disordered" evidence="4">
    <location>
        <begin position="413"/>
        <end position="435"/>
    </location>
</feature>
<dbReference type="GO" id="GO:0140662">
    <property type="term" value="F:ATP-dependent protein folding chaperone"/>
    <property type="evidence" value="ECO:0007669"/>
    <property type="project" value="InterPro"/>
</dbReference>
<comment type="caution">
    <text evidence="5">The sequence shown here is derived from an EMBL/GenBank/DDBJ whole genome shotgun (WGS) entry which is preliminary data.</text>
</comment>
<dbReference type="InterPro" id="IPR013126">
    <property type="entry name" value="Hsp_70_fam"/>
</dbReference>
<protein>
    <submittedName>
        <fullName evidence="5">Uncharacterized protein</fullName>
    </submittedName>
</protein>
<keyword evidence="6" id="KW-1185">Reference proteome</keyword>
<comment type="similarity">
    <text evidence="1">Belongs to the heat shock protein 70 family.</text>
</comment>
<accession>A0A5J4NUR2</accession>
<evidence type="ECO:0000256" key="1">
    <source>
        <dbReference type="ARBA" id="ARBA00007381"/>
    </source>
</evidence>
<evidence type="ECO:0000256" key="4">
    <source>
        <dbReference type="SAM" id="MobiDB-lite"/>
    </source>
</evidence>
<dbReference type="EMBL" id="QNGE01000783">
    <property type="protein sequence ID" value="KAA3679293.1"/>
    <property type="molecule type" value="Genomic_DNA"/>
</dbReference>
<keyword evidence="3" id="KW-0067">ATP-binding</keyword>
<dbReference type="Proteomes" id="UP000324629">
    <property type="component" value="Unassembled WGS sequence"/>
</dbReference>
<gene>
    <name evidence="5" type="ORF">DEA37_0004107</name>
</gene>
<evidence type="ECO:0000256" key="3">
    <source>
        <dbReference type="ARBA" id="ARBA00022840"/>
    </source>
</evidence>